<gene>
    <name evidence="2" type="primary">LOC109395082</name>
</gene>
<protein>
    <submittedName>
        <fullName evidence="2">Solute carrier family 22 member 11-like</fullName>
    </submittedName>
</protein>
<accession>A0A8B7T6S2</accession>
<evidence type="ECO:0000313" key="1">
    <source>
        <dbReference type="Proteomes" id="UP000694851"/>
    </source>
</evidence>
<dbReference type="RefSeq" id="XP_019521407.1">
    <property type="nucleotide sequence ID" value="XM_019665862.1"/>
</dbReference>
<dbReference type="AlphaFoldDB" id="A0A8B7T6S2"/>
<proteinExistence type="predicted"/>
<evidence type="ECO:0000313" key="2">
    <source>
        <dbReference type="RefSeq" id="XP_019521407.1"/>
    </source>
</evidence>
<dbReference type="KEGG" id="hai:109395082"/>
<reference evidence="2" key="1">
    <citation type="submission" date="2025-08" db="UniProtKB">
        <authorList>
            <consortium name="RefSeq"/>
        </authorList>
    </citation>
    <scope>IDENTIFICATION</scope>
    <source>
        <tissue evidence="2">Muscle</tissue>
    </source>
</reference>
<keyword evidence="1" id="KW-1185">Reference proteome</keyword>
<dbReference type="GeneID" id="109395082"/>
<dbReference type="OrthoDB" id="2544694at2759"/>
<name>A0A8B7T6S2_HIPAR</name>
<organism evidence="1 2">
    <name type="scientific">Hipposideros armiger</name>
    <name type="common">Great Himalayan leaf-nosed bat</name>
    <dbReference type="NCBI Taxonomy" id="186990"/>
    <lineage>
        <taxon>Eukaryota</taxon>
        <taxon>Metazoa</taxon>
        <taxon>Chordata</taxon>
        <taxon>Craniata</taxon>
        <taxon>Vertebrata</taxon>
        <taxon>Euteleostomi</taxon>
        <taxon>Mammalia</taxon>
        <taxon>Eutheria</taxon>
        <taxon>Laurasiatheria</taxon>
        <taxon>Chiroptera</taxon>
        <taxon>Yinpterochiroptera</taxon>
        <taxon>Rhinolophoidea</taxon>
        <taxon>Hipposideridae</taxon>
        <taxon>Hipposideros</taxon>
    </lineage>
</organism>
<sequence length="169" mass="19053">MAFSELLQHTGNFGRFQITLAISTISLMILLPNHNLVENFSGAIPAHRCYTHLLDNITSESKLSRNLTAEELLRISIPMGANNKQEQCRRFRQTQWQLLNSSDLAINNTELQTEPCLDGWIYDRSIFTSTIVTEWDLVCKSRSLKSWSQSIYLAGAMIGSPVGGYIADK</sequence>
<dbReference type="Proteomes" id="UP000694851">
    <property type="component" value="Unplaced"/>
</dbReference>